<evidence type="ECO:0000313" key="13">
    <source>
        <dbReference type="Proteomes" id="UP001242010"/>
    </source>
</evidence>
<comment type="subunit">
    <text evidence="10">Tetramer of two alpha and two beta subunits.</text>
</comment>
<keyword evidence="6 10" id="KW-0067">ATP-binding</keyword>
<dbReference type="SUPFAM" id="SSF109604">
    <property type="entry name" value="HD-domain/PDEase-like"/>
    <property type="match status" value="1"/>
</dbReference>
<dbReference type="PANTHER" id="PTHR30075">
    <property type="entry name" value="GLYCYL-TRNA SYNTHETASE"/>
    <property type="match status" value="1"/>
</dbReference>
<protein>
    <recommendedName>
        <fullName evidence="10">Glycine--tRNA ligase beta subunit</fullName>
        <ecNumber evidence="10">6.1.1.14</ecNumber>
    </recommendedName>
    <alternativeName>
        <fullName evidence="10">Glycyl-tRNA synthetase beta subunit</fullName>
        <shortName evidence="10">GlyRS</shortName>
    </alternativeName>
</protein>
<dbReference type="RefSeq" id="WP_286353543.1">
    <property type="nucleotide sequence ID" value="NZ_AP027079.1"/>
</dbReference>
<dbReference type="InterPro" id="IPR008909">
    <property type="entry name" value="DALR_anticod-bd"/>
</dbReference>
<gene>
    <name evidence="10 12" type="primary">glyS</name>
    <name evidence="12" type="ORF">GETHOR_19230</name>
</gene>
<keyword evidence="3 10" id="KW-0963">Cytoplasm</keyword>
<comment type="subcellular location">
    <subcellularLocation>
        <location evidence="1 10">Cytoplasm</location>
    </subcellularLocation>
</comment>
<evidence type="ECO:0000256" key="1">
    <source>
        <dbReference type="ARBA" id="ARBA00004496"/>
    </source>
</evidence>
<dbReference type="Pfam" id="PF05746">
    <property type="entry name" value="DALR_1"/>
    <property type="match status" value="1"/>
</dbReference>
<dbReference type="Proteomes" id="UP001242010">
    <property type="component" value="Chromosome"/>
</dbReference>
<feature type="domain" description="DALR anticodon binding" evidence="11">
    <location>
        <begin position="593"/>
        <end position="679"/>
    </location>
</feature>
<evidence type="ECO:0000256" key="10">
    <source>
        <dbReference type="HAMAP-Rule" id="MF_00255"/>
    </source>
</evidence>
<proteinExistence type="inferred from homology"/>
<name>A0ABM8DS24_9BACT</name>
<evidence type="ECO:0000259" key="11">
    <source>
        <dbReference type="Pfam" id="PF05746"/>
    </source>
</evidence>
<keyword evidence="4 10" id="KW-0436">Ligase</keyword>
<dbReference type="EMBL" id="AP027079">
    <property type="protein sequence ID" value="BDU69822.1"/>
    <property type="molecule type" value="Genomic_DNA"/>
</dbReference>
<comment type="similarity">
    <text evidence="2 10">Belongs to the class-II aminoacyl-tRNA synthetase family.</text>
</comment>
<dbReference type="GO" id="GO:0016874">
    <property type="term" value="F:ligase activity"/>
    <property type="evidence" value="ECO:0007669"/>
    <property type="project" value="UniProtKB-KW"/>
</dbReference>
<keyword evidence="5 10" id="KW-0547">Nucleotide-binding</keyword>
<evidence type="ECO:0000313" key="12">
    <source>
        <dbReference type="EMBL" id="BDU69822.1"/>
    </source>
</evidence>
<evidence type="ECO:0000256" key="9">
    <source>
        <dbReference type="ARBA" id="ARBA00047937"/>
    </source>
</evidence>
<dbReference type="NCBIfam" id="TIGR00211">
    <property type="entry name" value="glyS"/>
    <property type="match status" value="1"/>
</dbReference>
<dbReference type="PROSITE" id="PS50861">
    <property type="entry name" value="AA_TRNA_LIGASE_II_GLYAB"/>
    <property type="match status" value="1"/>
</dbReference>
<dbReference type="PRINTS" id="PR01045">
    <property type="entry name" value="TRNASYNTHGB"/>
</dbReference>
<keyword evidence="8 10" id="KW-0030">Aminoacyl-tRNA synthetase</keyword>
<sequence length="690" mass="75549">MSATQTFLLELHCEEIPARFLAPLTEEFGSAFQAWLNGQGLSLASLDPFYSPRKLAWRAQGLPAFQPDQTDSQVGPPQRMCVDEAGQPTIQGLKFAEKWGVDFGVVRFEQPAGKKEPCAVVTITRKGRPTAELLMEALPGLIAGLHVPKAMRWGKSEFEFVRPIRNILCLFGDQVVPVTVDGVTASNTTWGHRLFHRQHPGPVTIAMPEAYEAALEAAGVVVSVDARRARIATQLEALAAEAGGRVVTDAELLDTLAEIVEFPKIVRGEFPATFLELPKEVLVTSLREHQKSFCIEGPDGALLPFFLTAANRTDDPAGFVKAGNEWVLKARLYDARFFFAEDRKLALSARLEKLKALTFQRELGSYHDKTGRVVALVKTLASRLSNDDDHIDRALEAARMAKCDLRTLMVGEFPELQGVMGGEYLKHEGAHEEVWKAVKEHYRPVGADDAIPGTPMGCLLSLCDKLDTVAGCFAVGLVPSGSKDPLALRRAGQGIVRILWEQGWALPPAELIAAALRAVGTRATKPEAETAEALRAFFKDRVAYQLELAGYAGSVRRSALAAGWEDLVDLKARCEALSAFAEDPRFASLAQSAKRIGNILKDEMPAERFDGGLLTQVEEKELAEHLAKLEGTADQKGLLTALADLAQPLEAFFNAVMVKCEDPGLRAARLSLLHRLRQAFLRVADFSLWQ</sequence>
<dbReference type="PANTHER" id="PTHR30075:SF2">
    <property type="entry name" value="GLYCINE--TRNA LIGASE, CHLOROPLASTIC_MITOCHONDRIAL 2"/>
    <property type="match status" value="1"/>
</dbReference>
<dbReference type="HAMAP" id="MF_00255">
    <property type="entry name" value="Gly_tRNA_synth_beta"/>
    <property type="match status" value="1"/>
</dbReference>
<comment type="catalytic activity">
    <reaction evidence="9 10">
        <text>tRNA(Gly) + glycine + ATP = glycyl-tRNA(Gly) + AMP + diphosphate</text>
        <dbReference type="Rhea" id="RHEA:16013"/>
        <dbReference type="Rhea" id="RHEA-COMP:9664"/>
        <dbReference type="Rhea" id="RHEA-COMP:9683"/>
        <dbReference type="ChEBI" id="CHEBI:30616"/>
        <dbReference type="ChEBI" id="CHEBI:33019"/>
        <dbReference type="ChEBI" id="CHEBI:57305"/>
        <dbReference type="ChEBI" id="CHEBI:78442"/>
        <dbReference type="ChEBI" id="CHEBI:78522"/>
        <dbReference type="ChEBI" id="CHEBI:456215"/>
        <dbReference type="EC" id="6.1.1.14"/>
    </reaction>
</comment>
<dbReference type="InterPro" id="IPR006194">
    <property type="entry name" value="Gly-tRNA-synth_heterodimer"/>
</dbReference>
<evidence type="ECO:0000256" key="5">
    <source>
        <dbReference type="ARBA" id="ARBA00022741"/>
    </source>
</evidence>
<dbReference type="InterPro" id="IPR015944">
    <property type="entry name" value="Gly-tRNA-synth_bsu"/>
</dbReference>
<reference evidence="13" key="1">
    <citation type="journal article" date="2023" name="Int. J. Syst. Evol. Microbiol.">
        <title>Mesoterricola silvestris gen. nov., sp. nov., Mesoterricola sediminis sp. nov., Geothrix oryzae sp. nov., Geothrix edaphica sp. nov., Geothrix rubra sp. nov., and Geothrix limicola sp. nov., six novel members of Acidobacteriota isolated from soils.</title>
        <authorList>
            <person name="Itoh H."/>
            <person name="Sugisawa Y."/>
            <person name="Mise K."/>
            <person name="Xu Z."/>
            <person name="Kuniyasu M."/>
            <person name="Ushijima N."/>
            <person name="Kawano K."/>
            <person name="Kobayashi E."/>
            <person name="Shiratori Y."/>
            <person name="Masuda Y."/>
            <person name="Senoo K."/>
        </authorList>
    </citation>
    <scope>NUCLEOTIDE SEQUENCE [LARGE SCALE GENOMIC DNA]</scope>
    <source>
        <strain evidence="13">Red222</strain>
    </source>
</reference>
<evidence type="ECO:0000256" key="7">
    <source>
        <dbReference type="ARBA" id="ARBA00022917"/>
    </source>
</evidence>
<evidence type="ECO:0000256" key="2">
    <source>
        <dbReference type="ARBA" id="ARBA00008226"/>
    </source>
</evidence>
<dbReference type="Pfam" id="PF02092">
    <property type="entry name" value="tRNA_synt_2f"/>
    <property type="match status" value="1"/>
</dbReference>
<keyword evidence="13" id="KW-1185">Reference proteome</keyword>
<evidence type="ECO:0000256" key="3">
    <source>
        <dbReference type="ARBA" id="ARBA00022490"/>
    </source>
</evidence>
<evidence type="ECO:0000256" key="4">
    <source>
        <dbReference type="ARBA" id="ARBA00022598"/>
    </source>
</evidence>
<evidence type="ECO:0000256" key="8">
    <source>
        <dbReference type="ARBA" id="ARBA00023146"/>
    </source>
</evidence>
<evidence type="ECO:0000256" key="6">
    <source>
        <dbReference type="ARBA" id="ARBA00022840"/>
    </source>
</evidence>
<organism evidence="12 13">
    <name type="scientific">Geothrix oryzae</name>
    <dbReference type="NCBI Taxonomy" id="2927975"/>
    <lineage>
        <taxon>Bacteria</taxon>
        <taxon>Pseudomonadati</taxon>
        <taxon>Acidobacteriota</taxon>
        <taxon>Holophagae</taxon>
        <taxon>Holophagales</taxon>
        <taxon>Holophagaceae</taxon>
        <taxon>Geothrix</taxon>
    </lineage>
</organism>
<accession>A0ABM8DS24</accession>
<keyword evidence="7 10" id="KW-0648">Protein biosynthesis</keyword>
<dbReference type="EC" id="6.1.1.14" evidence="10"/>